<evidence type="ECO:0000256" key="1">
    <source>
        <dbReference type="SAM" id="MobiDB-lite"/>
    </source>
</evidence>
<dbReference type="Proteomes" id="UP000249497">
    <property type="component" value="Unassembled WGS sequence"/>
</dbReference>
<evidence type="ECO:0000313" key="3">
    <source>
        <dbReference type="EMBL" id="RAH76308.1"/>
    </source>
</evidence>
<feature type="region of interest" description="Disordered" evidence="1">
    <location>
        <begin position="11"/>
        <end position="34"/>
    </location>
</feature>
<dbReference type="GeneID" id="37170399"/>
<accession>A0A8T8WKC3</accession>
<keyword evidence="2" id="KW-0472">Membrane</keyword>
<organism evidence="3 4">
    <name type="scientific">Aspergillus japonicus CBS 114.51</name>
    <dbReference type="NCBI Taxonomy" id="1448312"/>
    <lineage>
        <taxon>Eukaryota</taxon>
        <taxon>Fungi</taxon>
        <taxon>Dikarya</taxon>
        <taxon>Ascomycota</taxon>
        <taxon>Pezizomycotina</taxon>
        <taxon>Eurotiomycetes</taxon>
        <taxon>Eurotiomycetidae</taxon>
        <taxon>Eurotiales</taxon>
        <taxon>Aspergillaceae</taxon>
        <taxon>Aspergillus</taxon>
        <taxon>Aspergillus subgen. Circumdati</taxon>
    </lineage>
</organism>
<gene>
    <name evidence="3" type="ORF">BO86DRAFT_19553</name>
</gene>
<evidence type="ECO:0000313" key="4">
    <source>
        <dbReference type="Proteomes" id="UP000249497"/>
    </source>
</evidence>
<protein>
    <submittedName>
        <fullName evidence="3">Uncharacterized protein</fullName>
    </submittedName>
</protein>
<dbReference type="AlphaFoldDB" id="A0A8T8WKC3"/>
<feature type="compositionally biased region" description="Basic and acidic residues" evidence="1">
    <location>
        <begin position="24"/>
        <end position="34"/>
    </location>
</feature>
<name>A0A8T8WKC3_ASPJA</name>
<dbReference type="RefSeq" id="XP_025522202.1">
    <property type="nucleotide sequence ID" value="XM_025666707.1"/>
</dbReference>
<feature type="transmembrane region" description="Helical" evidence="2">
    <location>
        <begin position="38"/>
        <end position="56"/>
    </location>
</feature>
<proteinExistence type="predicted"/>
<sequence length="59" mass="7223">MNTIVVNRKRETATVNTRKLTRQSNEKKRDRRERGQRVKWIIQYSLVFFSAWGFFLCRC</sequence>
<evidence type="ECO:0000256" key="2">
    <source>
        <dbReference type="SAM" id="Phobius"/>
    </source>
</evidence>
<keyword evidence="2" id="KW-1133">Transmembrane helix</keyword>
<keyword evidence="2" id="KW-0812">Transmembrane</keyword>
<dbReference type="EMBL" id="KZ824875">
    <property type="protein sequence ID" value="RAH76308.1"/>
    <property type="molecule type" value="Genomic_DNA"/>
</dbReference>
<reference evidence="3 4" key="1">
    <citation type="submission" date="2018-02" db="EMBL/GenBank/DDBJ databases">
        <title>The genomes of Aspergillus section Nigri reveals drivers in fungal speciation.</title>
        <authorList>
            <consortium name="DOE Joint Genome Institute"/>
            <person name="Vesth T.C."/>
            <person name="Nybo J."/>
            <person name="Theobald S."/>
            <person name="Brandl J."/>
            <person name="Frisvad J.C."/>
            <person name="Nielsen K.F."/>
            <person name="Lyhne E.K."/>
            <person name="Kogle M.E."/>
            <person name="Kuo A."/>
            <person name="Riley R."/>
            <person name="Clum A."/>
            <person name="Nolan M."/>
            <person name="Lipzen A."/>
            <person name="Salamov A."/>
            <person name="Henrissat B."/>
            <person name="Wiebenga A."/>
            <person name="De vries R.P."/>
            <person name="Grigoriev I.V."/>
            <person name="Mortensen U.H."/>
            <person name="Andersen M.R."/>
            <person name="Baker S.E."/>
        </authorList>
    </citation>
    <scope>NUCLEOTIDE SEQUENCE [LARGE SCALE GENOMIC DNA]</scope>
    <source>
        <strain evidence="3 4">CBS 114.51</strain>
    </source>
</reference>
<keyword evidence="4" id="KW-1185">Reference proteome</keyword>